<dbReference type="Gene3D" id="3.10.420.10">
    <property type="entry name" value="SecB-like"/>
    <property type="match status" value="1"/>
</dbReference>
<evidence type="ECO:0000313" key="2">
    <source>
        <dbReference type="Proteomes" id="UP000636010"/>
    </source>
</evidence>
<accession>A0ABQ1M450</accession>
<dbReference type="InterPro" id="IPR035958">
    <property type="entry name" value="SecB-like_sf"/>
</dbReference>
<dbReference type="EMBL" id="BMEC01000005">
    <property type="protein sequence ID" value="GGC34430.1"/>
    <property type="molecule type" value="Genomic_DNA"/>
</dbReference>
<sequence length="160" mass="18690">MEAKKSELELINFYLLEHQFFTVNPDNKSEFSGEEIDGTFNQYPIDINFIHKDIDEHTFQAHVQIMINHKEQQLAGYSIKIAGVGVFRLNNEMIKQNETTYKNLKHFSTVNIVVNNLRNVISIQSAFSPWGRYNLPAIDISDLFKQKIKEQENQKKAKEK</sequence>
<evidence type="ECO:0008006" key="3">
    <source>
        <dbReference type="Google" id="ProtNLM"/>
    </source>
</evidence>
<gene>
    <name evidence="1" type="ORF">GCM10011506_19850</name>
</gene>
<reference evidence="2" key="1">
    <citation type="journal article" date="2019" name="Int. J. Syst. Evol. Microbiol.">
        <title>The Global Catalogue of Microorganisms (GCM) 10K type strain sequencing project: providing services to taxonomists for standard genome sequencing and annotation.</title>
        <authorList>
            <consortium name="The Broad Institute Genomics Platform"/>
            <consortium name="The Broad Institute Genome Sequencing Center for Infectious Disease"/>
            <person name="Wu L."/>
            <person name="Ma J."/>
        </authorList>
    </citation>
    <scope>NUCLEOTIDE SEQUENCE [LARGE SCALE GENOMIC DNA]</scope>
    <source>
        <strain evidence="2">CGMCC 1.10832</strain>
    </source>
</reference>
<keyword evidence="2" id="KW-1185">Reference proteome</keyword>
<dbReference type="SUPFAM" id="SSF54611">
    <property type="entry name" value="SecB-like"/>
    <property type="match status" value="1"/>
</dbReference>
<evidence type="ECO:0000313" key="1">
    <source>
        <dbReference type="EMBL" id="GGC34430.1"/>
    </source>
</evidence>
<organism evidence="1 2">
    <name type="scientific">Marivirga lumbricoides</name>
    <dbReference type="NCBI Taxonomy" id="1046115"/>
    <lineage>
        <taxon>Bacteria</taxon>
        <taxon>Pseudomonadati</taxon>
        <taxon>Bacteroidota</taxon>
        <taxon>Cytophagia</taxon>
        <taxon>Cytophagales</taxon>
        <taxon>Marivirgaceae</taxon>
        <taxon>Marivirga</taxon>
    </lineage>
</organism>
<name>A0ABQ1M450_9BACT</name>
<proteinExistence type="predicted"/>
<dbReference type="Proteomes" id="UP000636010">
    <property type="component" value="Unassembled WGS sequence"/>
</dbReference>
<comment type="caution">
    <text evidence="1">The sequence shown here is derived from an EMBL/GenBank/DDBJ whole genome shotgun (WGS) entry which is preliminary data.</text>
</comment>
<protein>
    <recommendedName>
        <fullName evidence="3">Preprotein translocase subunit SecB</fullName>
    </recommendedName>
</protein>
<dbReference type="RefSeq" id="WP_188462879.1">
    <property type="nucleotide sequence ID" value="NZ_BAABHU010000005.1"/>
</dbReference>